<dbReference type="CDD" id="cd09279">
    <property type="entry name" value="RNase_HI_like"/>
    <property type="match status" value="1"/>
</dbReference>
<dbReference type="PANTHER" id="PTHR48475:SF2">
    <property type="entry name" value="RIBONUCLEASE H"/>
    <property type="match status" value="1"/>
</dbReference>
<dbReference type="SUPFAM" id="SSF53098">
    <property type="entry name" value="Ribonuclease H-like"/>
    <property type="match status" value="1"/>
</dbReference>
<gene>
    <name evidence="2" type="ORF">Acr_00g0077930</name>
</gene>
<dbReference type="Pfam" id="PF13456">
    <property type="entry name" value="RVT_3"/>
    <property type="match status" value="1"/>
</dbReference>
<comment type="caution">
    <text evidence="2">The sequence shown here is derived from an EMBL/GenBank/DDBJ whole genome shotgun (WGS) entry which is preliminary data.</text>
</comment>
<evidence type="ECO:0000259" key="1">
    <source>
        <dbReference type="Pfam" id="PF13456"/>
    </source>
</evidence>
<sequence>MIEVMVAKHETSNVDHQALNIGKKGAQFRQNPGHLVKLLTYRAWKSEEEEGHLALMNRCPRTPPRLLELILPPLNVPIAQIEDLIKKGYLRKFVADQPPLDSPERRYGDNRPTVGGIQVIHGRFGSRGCSSSSKKIHAQSASGRAEEEVYNLSSPSVSAHFPISFTNDDLRGLHLPHDDALVISAVIANFNVLRILVDNGSLVDILIDQVACDLGNGAVPNHRLVGFHCGRLPFAMQCDLRSPNAKRNKGNHLNLSFEDEIPYFNRSRRCEGRLESSKAYLIAVLTDQPLKQILQRFDTSGRLLKWSIELSEFHIDYRPTMAIKGEQIEYTIRIGFKATTKYEALLSGMKVATELGVDSLDTFSDSQLMVNQVQEDYLAKDTRMVAYLDEVKTMSRKIKDFKICQIPREEDKKADALTNLASTLISSQSGVYLLNS</sequence>
<feature type="domain" description="RNase H type-1" evidence="1">
    <location>
        <begin position="342"/>
        <end position="420"/>
    </location>
</feature>
<evidence type="ECO:0000313" key="3">
    <source>
        <dbReference type="Proteomes" id="UP000585474"/>
    </source>
</evidence>
<dbReference type="InterPro" id="IPR002156">
    <property type="entry name" value="RNaseH_domain"/>
</dbReference>
<dbReference type="InterPro" id="IPR012337">
    <property type="entry name" value="RNaseH-like_sf"/>
</dbReference>
<evidence type="ECO:0000313" key="2">
    <source>
        <dbReference type="EMBL" id="GFS42075.1"/>
    </source>
</evidence>
<dbReference type="Proteomes" id="UP000585474">
    <property type="component" value="Unassembled WGS sequence"/>
</dbReference>
<proteinExistence type="predicted"/>
<dbReference type="EMBL" id="BJWL01000392">
    <property type="protein sequence ID" value="GFS42075.1"/>
    <property type="molecule type" value="Genomic_DNA"/>
</dbReference>
<reference evidence="3" key="1">
    <citation type="submission" date="2019-07" db="EMBL/GenBank/DDBJ databases">
        <title>De Novo Assembly of kiwifruit Actinidia rufa.</title>
        <authorList>
            <person name="Sugita-Konishi S."/>
            <person name="Sato K."/>
            <person name="Mori E."/>
            <person name="Abe Y."/>
            <person name="Kisaki G."/>
            <person name="Hamano K."/>
            <person name="Suezawa K."/>
            <person name="Otani M."/>
            <person name="Fukuda T."/>
            <person name="Manabe T."/>
            <person name="Gomi K."/>
            <person name="Tabuchi M."/>
            <person name="Akimitsu K."/>
            <person name="Kataoka I."/>
        </authorList>
    </citation>
    <scope>NUCLEOTIDE SEQUENCE [LARGE SCALE GENOMIC DNA]</scope>
    <source>
        <strain evidence="3">cv. Fuchu</strain>
    </source>
</reference>
<dbReference type="InterPro" id="IPR036397">
    <property type="entry name" value="RNaseH_sf"/>
</dbReference>
<dbReference type="AlphaFoldDB" id="A0A7J0DVU8"/>
<dbReference type="Gene3D" id="3.30.420.10">
    <property type="entry name" value="Ribonuclease H-like superfamily/Ribonuclease H"/>
    <property type="match status" value="1"/>
</dbReference>
<dbReference type="GO" id="GO:0003676">
    <property type="term" value="F:nucleic acid binding"/>
    <property type="evidence" value="ECO:0007669"/>
    <property type="project" value="InterPro"/>
</dbReference>
<keyword evidence="3" id="KW-1185">Reference proteome</keyword>
<name>A0A7J0DVU8_9ERIC</name>
<accession>A0A7J0DVU8</accession>
<protein>
    <recommendedName>
        <fullName evidence="1">RNase H type-1 domain-containing protein</fullName>
    </recommendedName>
</protein>
<dbReference type="GO" id="GO:0004523">
    <property type="term" value="F:RNA-DNA hybrid ribonuclease activity"/>
    <property type="evidence" value="ECO:0007669"/>
    <property type="project" value="InterPro"/>
</dbReference>
<organism evidence="2 3">
    <name type="scientific">Actinidia rufa</name>
    <dbReference type="NCBI Taxonomy" id="165716"/>
    <lineage>
        <taxon>Eukaryota</taxon>
        <taxon>Viridiplantae</taxon>
        <taxon>Streptophyta</taxon>
        <taxon>Embryophyta</taxon>
        <taxon>Tracheophyta</taxon>
        <taxon>Spermatophyta</taxon>
        <taxon>Magnoliopsida</taxon>
        <taxon>eudicotyledons</taxon>
        <taxon>Gunneridae</taxon>
        <taxon>Pentapetalae</taxon>
        <taxon>asterids</taxon>
        <taxon>Ericales</taxon>
        <taxon>Actinidiaceae</taxon>
        <taxon>Actinidia</taxon>
    </lineage>
</organism>
<dbReference type="OrthoDB" id="427924at2759"/>
<dbReference type="PANTHER" id="PTHR48475">
    <property type="entry name" value="RIBONUCLEASE H"/>
    <property type="match status" value="1"/>
</dbReference>